<dbReference type="AlphaFoldDB" id="K9ED56"/>
<dbReference type="SUPFAM" id="SSF51735">
    <property type="entry name" value="NAD(P)-binding Rossmann-fold domains"/>
    <property type="match status" value="1"/>
</dbReference>
<dbReference type="PATRIC" id="fig|883081.3.peg.722"/>
<dbReference type="PANTHER" id="PTHR11645">
    <property type="entry name" value="PYRROLINE-5-CARBOXYLATE REDUCTASE"/>
    <property type="match status" value="1"/>
</dbReference>
<dbReference type="GO" id="GO:0005737">
    <property type="term" value="C:cytoplasm"/>
    <property type="evidence" value="ECO:0007669"/>
    <property type="project" value="UniProtKB-SubCell"/>
</dbReference>
<dbReference type="GO" id="GO:0055129">
    <property type="term" value="P:L-proline biosynthetic process"/>
    <property type="evidence" value="ECO:0007669"/>
    <property type="project" value="UniProtKB-UniRule"/>
</dbReference>
<comment type="pathway">
    <text evidence="6">Amino-acid biosynthesis; L-proline biosynthesis; L-proline from L-glutamate 5-semialdehyde: step 1/1.</text>
</comment>
<feature type="binding site" evidence="8">
    <location>
        <position position="51"/>
    </location>
    <ligand>
        <name>NADPH</name>
        <dbReference type="ChEBI" id="CHEBI:57783"/>
    </ligand>
</feature>
<evidence type="ECO:0000259" key="9">
    <source>
        <dbReference type="Pfam" id="PF03807"/>
    </source>
</evidence>
<protein>
    <recommendedName>
        <fullName evidence="6 7">Pyrroline-5-carboxylate reductase</fullName>
        <shortName evidence="6">P5C reductase</shortName>
        <shortName evidence="6">P5CR</shortName>
        <ecNumber evidence="6 7">1.5.1.2</ecNumber>
    </recommendedName>
    <alternativeName>
        <fullName evidence="6">PCA reductase</fullName>
    </alternativeName>
</protein>
<dbReference type="PIRSF" id="PIRSF000193">
    <property type="entry name" value="Pyrrol-5-carb_rd"/>
    <property type="match status" value="1"/>
</dbReference>
<dbReference type="Pfam" id="PF14748">
    <property type="entry name" value="P5CR_dimer"/>
    <property type="match status" value="1"/>
</dbReference>
<proteinExistence type="inferred from homology"/>
<evidence type="ECO:0000256" key="2">
    <source>
        <dbReference type="ARBA" id="ARBA00022650"/>
    </source>
</evidence>
<dbReference type="Gene3D" id="1.10.3730.10">
    <property type="entry name" value="ProC C-terminal domain-like"/>
    <property type="match status" value="1"/>
</dbReference>
<dbReference type="NCBIfam" id="TIGR00112">
    <property type="entry name" value="proC"/>
    <property type="match status" value="1"/>
</dbReference>
<evidence type="ECO:0000256" key="1">
    <source>
        <dbReference type="ARBA" id="ARBA00005525"/>
    </source>
</evidence>
<comment type="caution">
    <text evidence="11">The sequence shown here is derived from an EMBL/GenBank/DDBJ whole genome shotgun (WGS) entry which is preliminary data.</text>
</comment>
<evidence type="ECO:0000256" key="7">
    <source>
        <dbReference type="NCBIfam" id="TIGR00112"/>
    </source>
</evidence>
<keyword evidence="3 6" id="KW-0521">NADP</keyword>
<accession>K9ED56</accession>
<dbReference type="HOGENOM" id="CLU_042344_3_1_9"/>
<feature type="domain" description="Pyrroline-5-carboxylate reductase catalytic N-terminal" evidence="9">
    <location>
        <begin position="2"/>
        <end position="95"/>
    </location>
</feature>
<dbReference type="RefSeq" id="WP_003777451.1">
    <property type="nucleotide sequence ID" value="NZ_JH992958.1"/>
</dbReference>
<evidence type="ECO:0000256" key="8">
    <source>
        <dbReference type="PIRSR" id="PIRSR000193-1"/>
    </source>
</evidence>
<evidence type="ECO:0000256" key="3">
    <source>
        <dbReference type="ARBA" id="ARBA00022857"/>
    </source>
</evidence>
<dbReference type="Pfam" id="PF03807">
    <property type="entry name" value="F420_oxidored"/>
    <property type="match status" value="1"/>
</dbReference>
<name>K9ED56_9LACT</name>
<dbReference type="InterPro" id="IPR000304">
    <property type="entry name" value="Pyrroline-COOH_reductase"/>
</dbReference>
<evidence type="ECO:0000313" key="12">
    <source>
        <dbReference type="Proteomes" id="UP000009875"/>
    </source>
</evidence>
<keyword evidence="6" id="KW-0963">Cytoplasm</keyword>
<dbReference type="UniPathway" id="UPA00098">
    <property type="reaction ID" value="UER00361"/>
</dbReference>
<feature type="binding site" evidence="8">
    <location>
        <begin position="6"/>
        <end position="11"/>
    </location>
    <ligand>
        <name>NADP(+)</name>
        <dbReference type="ChEBI" id="CHEBI:58349"/>
    </ligand>
</feature>
<dbReference type="HAMAP" id="MF_01925">
    <property type="entry name" value="P5C_reductase"/>
    <property type="match status" value="1"/>
</dbReference>
<dbReference type="Gene3D" id="3.40.50.720">
    <property type="entry name" value="NAD(P)-binding Rossmann-like Domain"/>
    <property type="match status" value="1"/>
</dbReference>
<dbReference type="SUPFAM" id="SSF48179">
    <property type="entry name" value="6-phosphogluconate dehydrogenase C-terminal domain-like"/>
    <property type="match status" value="1"/>
</dbReference>
<dbReference type="InterPro" id="IPR008927">
    <property type="entry name" value="6-PGluconate_DH-like_C_sf"/>
</dbReference>
<keyword evidence="6" id="KW-0028">Amino-acid biosynthesis</keyword>
<evidence type="ECO:0000313" key="11">
    <source>
        <dbReference type="EMBL" id="EKU93776.1"/>
    </source>
</evidence>
<dbReference type="InterPro" id="IPR028939">
    <property type="entry name" value="P5C_Rdtase_cat_N"/>
</dbReference>
<dbReference type="InterPro" id="IPR036291">
    <property type="entry name" value="NAD(P)-bd_dom_sf"/>
</dbReference>
<organism evidence="11 12">
    <name type="scientific">Alloiococcus otitis ATCC 51267</name>
    <dbReference type="NCBI Taxonomy" id="883081"/>
    <lineage>
        <taxon>Bacteria</taxon>
        <taxon>Bacillati</taxon>
        <taxon>Bacillota</taxon>
        <taxon>Bacilli</taxon>
        <taxon>Lactobacillales</taxon>
        <taxon>Carnobacteriaceae</taxon>
        <taxon>Alloiococcus</taxon>
    </lineage>
</organism>
<dbReference type="STRING" id="883081.HMPREF9698_00724"/>
<evidence type="ECO:0000256" key="6">
    <source>
        <dbReference type="HAMAP-Rule" id="MF_01925"/>
    </source>
</evidence>
<dbReference type="FunFam" id="1.10.3730.10:FF:000001">
    <property type="entry name" value="Pyrroline-5-carboxylate reductase"/>
    <property type="match status" value="1"/>
</dbReference>
<keyword evidence="4 6" id="KW-0560">Oxidoreductase</keyword>
<dbReference type="Proteomes" id="UP000009875">
    <property type="component" value="Unassembled WGS sequence"/>
</dbReference>
<evidence type="ECO:0000256" key="5">
    <source>
        <dbReference type="ARBA" id="ARBA00058118"/>
    </source>
</evidence>
<feature type="domain" description="Pyrroline-5-carboxylate reductase dimerisation" evidence="10">
    <location>
        <begin position="154"/>
        <end position="257"/>
    </location>
</feature>
<comment type="similarity">
    <text evidence="1 6">Belongs to the pyrroline-5-carboxylate reductase family.</text>
</comment>
<dbReference type="InterPro" id="IPR029036">
    <property type="entry name" value="P5CR_dimer"/>
</dbReference>
<dbReference type="PANTHER" id="PTHR11645:SF0">
    <property type="entry name" value="PYRROLINE-5-CARBOXYLATE REDUCTASE 3"/>
    <property type="match status" value="1"/>
</dbReference>
<evidence type="ECO:0000259" key="10">
    <source>
        <dbReference type="Pfam" id="PF14748"/>
    </source>
</evidence>
<comment type="catalytic activity">
    <reaction evidence="6">
        <text>L-proline + NAD(+) = (S)-1-pyrroline-5-carboxylate + NADH + 2 H(+)</text>
        <dbReference type="Rhea" id="RHEA:14105"/>
        <dbReference type="ChEBI" id="CHEBI:15378"/>
        <dbReference type="ChEBI" id="CHEBI:17388"/>
        <dbReference type="ChEBI" id="CHEBI:57540"/>
        <dbReference type="ChEBI" id="CHEBI:57945"/>
        <dbReference type="ChEBI" id="CHEBI:60039"/>
        <dbReference type="EC" id="1.5.1.2"/>
    </reaction>
</comment>
<dbReference type="eggNOG" id="COG0345">
    <property type="taxonomic scope" value="Bacteria"/>
</dbReference>
<dbReference type="EC" id="1.5.1.2" evidence="6 7"/>
<keyword evidence="2 6" id="KW-0641">Proline biosynthesis</keyword>
<keyword evidence="12" id="KW-1185">Reference proteome</keyword>
<comment type="subcellular location">
    <subcellularLocation>
        <location evidence="6">Cytoplasm</location>
    </subcellularLocation>
</comment>
<dbReference type="EMBL" id="AGXA01000016">
    <property type="protein sequence ID" value="EKU93776.1"/>
    <property type="molecule type" value="Genomic_DNA"/>
</dbReference>
<evidence type="ECO:0000256" key="4">
    <source>
        <dbReference type="ARBA" id="ARBA00023002"/>
    </source>
</evidence>
<gene>
    <name evidence="6" type="primary">proC</name>
    <name evidence="11" type="ORF">HMPREF9698_00724</name>
</gene>
<sequence length="261" mass="27785">MKIGFIGLGQMGSAVARAVAKSQEGDFLLSNHNQDKAKALQADIGGEVVSNQAIAQSGDLIFLGVKPNILVPLLKNLTEKNPVKDETVWVSMAAGIQLDRLAEFVPQDRLIRMMPNTPLRLGAGMTTYTCYNPDLISLFEDLMAQSGEVKFLDEKAMNAATAIAGCGPAFAYQFIEALIDAGIQNGLTYGDSKLLASQTLLGAGLMVKCLDDHPAQLRHQVTSPGGSTIAGSVSLEKNKFRHAVIDAVNSALAQNQKLGED</sequence>
<reference evidence="11 12" key="1">
    <citation type="submission" date="2012-09" db="EMBL/GenBank/DDBJ databases">
        <title>The Genome Sequence of Alloiococcus otitis ATCC 51267.</title>
        <authorList>
            <consortium name="The Broad Institute Genome Sequencing Platform"/>
            <person name="Earl A."/>
            <person name="Ward D."/>
            <person name="Feldgarden M."/>
            <person name="Gevers D."/>
            <person name="Huys G."/>
            <person name="Walker B."/>
            <person name="Young S.K."/>
            <person name="Zeng Q."/>
            <person name="Gargeya S."/>
            <person name="Fitzgerald M."/>
            <person name="Haas B."/>
            <person name="Abouelleil A."/>
            <person name="Alvarado L."/>
            <person name="Arachchi H.M."/>
            <person name="Berlin A.M."/>
            <person name="Chapman S.B."/>
            <person name="Goldberg J."/>
            <person name="Griggs A."/>
            <person name="Gujja S."/>
            <person name="Hansen M."/>
            <person name="Howarth C."/>
            <person name="Imamovic A."/>
            <person name="Larimer J."/>
            <person name="McCowen C."/>
            <person name="Montmayeur A."/>
            <person name="Murphy C."/>
            <person name="Neiman D."/>
            <person name="Pearson M."/>
            <person name="Priest M."/>
            <person name="Roberts A."/>
            <person name="Saif S."/>
            <person name="Shea T."/>
            <person name="Sisk P."/>
            <person name="Sykes S."/>
            <person name="Wortman J."/>
            <person name="Nusbaum C."/>
            <person name="Birren B."/>
        </authorList>
    </citation>
    <scope>NUCLEOTIDE SEQUENCE [LARGE SCALE GENOMIC DNA]</scope>
    <source>
        <strain evidence="11 12">ATCC 51267</strain>
    </source>
</reference>
<comment type="function">
    <text evidence="5 6">Catalyzes the reduction of 1-pyrroline-5-carboxylate (PCA) to L-proline.</text>
</comment>
<dbReference type="GO" id="GO:0004735">
    <property type="term" value="F:pyrroline-5-carboxylate reductase activity"/>
    <property type="evidence" value="ECO:0007669"/>
    <property type="project" value="UniProtKB-UniRule"/>
</dbReference>
<comment type="catalytic activity">
    <reaction evidence="6">
        <text>L-proline + NADP(+) = (S)-1-pyrroline-5-carboxylate + NADPH + 2 H(+)</text>
        <dbReference type="Rhea" id="RHEA:14109"/>
        <dbReference type="ChEBI" id="CHEBI:15378"/>
        <dbReference type="ChEBI" id="CHEBI:17388"/>
        <dbReference type="ChEBI" id="CHEBI:57783"/>
        <dbReference type="ChEBI" id="CHEBI:58349"/>
        <dbReference type="ChEBI" id="CHEBI:60039"/>
        <dbReference type="EC" id="1.5.1.2"/>
    </reaction>
</comment>